<feature type="transmembrane region" description="Helical" evidence="2">
    <location>
        <begin position="120"/>
        <end position="144"/>
    </location>
</feature>
<dbReference type="EMBL" id="CP047020">
    <property type="protein sequence ID" value="QHA02014.1"/>
    <property type="molecule type" value="Genomic_DNA"/>
</dbReference>
<evidence type="ECO:0000256" key="1">
    <source>
        <dbReference type="SAM" id="MobiDB-lite"/>
    </source>
</evidence>
<sequence>MQQAYGENGPVTTHDTSNPQRPGPEHWTELLHIRMERIEGLLAPADQVSESERPAWQRRTQGEQRWAVMAALLVAVWVQWALPARLSIHPHWLLPALELVMMAALWIAHPHRRIEHRSRLLRALGVLLAAAVSLANGWSAVILVRDLLHGTEGSNAAALLTTGGGIWLTNVIAFSLWYWEWDRGGPVARALGTHQHPDFLFPQMQQEGIAPEDWEPQYMDYLYVALTNATAFSPTDTMPLSRWAKLLMATQSTISLLTLALIISRAVGVLQ</sequence>
<feature type="region of interest" description="Disordered" evidence="1">
    <location>
        <begin position="1"/>
        <end position="25"/>
    </location>
</feature>
<keyword evidence="2" id="KW-0472">Membrane</keyword>
<keyword evidence="2" id="KW-0812">Transmembrane</keyword>
<feature type="compositionally biased region" description="Polar residues" evidence="1">
    <location>
        <begin position="1"/>
        <end position="20"/>
    </location>
</feature>
<organism evidence="3 4">
    <name type="scientific">Streptomyces broussonetiae</name>
    <dbReference type="NCBI Taxonomy" id="2686304"/>
    <lineage>
        <taxon>Bacteria</taxon>
        <taxon>Bacillati</taxon>
        <taxon>Actinomycetota</taxon>
        <taxon>Actinomycetes</taxon>
        <taxon>Kitasatosporales</taxon>
        <taxon>Streptomycetaceae</taxon>
        <taxon>Streptomyces</taxon>
    </lineage>
</organism>
<dbReference type="KEGG" id="sbro:GQF42_00230"/>
<accession>A0A6I6MSQ2</accession>
<dbReference type="Proteomes" id="UP000436138">
    <property type="component" value="Chromosome"/>
</dbReference>
<reference evidence="3 4" key="1">
    <citation type="submission" date="2019-12" db="EMBL/GenBank/DDBJ databases">
        <title>Streptomyces sp. strain T44 isolated from rhizosphere soil of Broussonetia papyrifera.</title>
        <authorList>
            <person name="Mo P."/>
        </authorList>
    </citation>
    <scope>NUCLEOTIDE SEQUENCE [LARGE SCALE GENOMIC DNA]</scope>
    <source>
        <strain evidence="3 4">T44</strain>
    </source>
</reference>
<feature type="transmembrane region" description="Helical" evidence="2">
    <location>
        <begin position="246"/>
        <end position="267"/>
    </location>
</feature>
<evidence type="ECO:0000313" key="3">
    <source>
        <dbReference type="EMBL" id="QHA02014.1"/>
    </source>
</evidence>
<gene>
    <name evidence="3" type="ORF">GQF42_00230</name>
</gene>
<feature type="transmembrane region" description="Helical" evidence="2">
    <location>
        <begin position="156"/>
        <end position="179"/>
    </location>
</feature>
<name>A0A6I6MSQ2_9ACTN</name>
<keyword evidence="4" id="KW-1185">Reference proteome</keyword>
<feature type="transmembrane region" description="Helical" evidence="2">
    <location>
        <begin position="88"/>
        <end position="108"/>
    </location>
</feature>
<dbReference type="AlphaFoldDB" id="A0A6I6MSQ2"/>
<protein>
    <submittedName>
        <fullName evidence="3">DUF1345 domain-containing protein</fullName>
    </submittedName>
</protein>
<keyword evidence="2" id="KW-1133">Transmembrane helix</keyword>
<proteinExistence type="predicted"/>
<evidence type="ECO:0000313" key="4">
    <source>
        <dbReference type="Proteomes" id="UP000436138"/>
    </source>
</evidence>
<feature type="transmembrane region" description="Helical" evidence="2">
    <location>
        <begin position="66"/>
        <end position="82"/>
    </location>
</feature>
<evidence type="ECO:0000256" key="2">
    <source>
        <dbReference type="SAM" id="Phobius"/>
    </source>
</evidence>